<dbReference type="GO" id="GO:0010027">
    <property type="term" value="P:thylakoid membrane organization"/>
    <property type="evidence" value="ECO:0007669"/>
    <property type="project" value="InterPro"/>
</dbReference>
<evidence type="ECO:0000313" key="2">
    <source>
        <dbReference type="EnsemblPlants" id="OMERI04G15640.1"/>
    </source>
</evidence>
<keyword evidence="3" id="KW-1185">Reference proteome</keyword>
<dbReference type="Gramene" id="OMERI04G15640.1">
    <property type="protein sequence ID" value="OMERI04G15640.1"/>
    <property type="gene ID" value="OMERI04G15640"/>
</dbReference>
<organism evidence="2">
    <name type="scientific">Oryza meridionalis</name>
    <dbReference type="NCBI Taxonomy" id="40149"/>
    <lineage>
        <taxon>Eukaryota</taxon>
        <taxon>Viridiplantae</taxon>
        <taxon>Streptophyta</taxon>
        <taxon>Embryophyta</taxon>
        <taxon>Tracheophyta</taxon>
        <taxon>Spermatophyta</taxon>
        <taxon>Magnoliopsida</taxon>
        <taxon>Liliopsida</taxon>
        <taxon>Poales</taxon>
        <taxon>Poaceae</taxon>
        <taxon>BOP clade</taxon>
        <taxon>Oryzoideae</taxon>
        <taxon>Oryzeae</taxon>
        <taxon>Oryzinae</taxon>
        <taxon>Oryza</taxon>
    </lineage>
</organism>
<dbReference type="PANTHER" id="PTHR35745">
    <property type="entry name" value="BNACNNG14650D PROTEIN"/>
    <property type="match status" value="1"/>
</dbReference>
<feature type="region of interest" description="Disordered" evidence="1">
    <location>
        <begin position="220"/>
        <end position="242"/>
    </location>
</feature>
<dbReference type="Proteomes" id="UP000008021">
    <property type="component" value="Chromosome 4"/>
</dbReference>
<feature type="compositionally biased region" description="Basic and acidic residues" evidence="1">
    <location>
        <begin position="131"/>
        <end position="147"/>
    </location>
</feature>
<dbReference type="EnsemblPlants" id="OMERI04G15640.1">
    <property type="protein sequence ID" value="OMERI04G15640.1"/>
    <property type="gene ID" value="OMERI04G15640"/>
</dbReference>
<dbReference type="Pfam" id="PF20711">
    <property type="entry name" value="DUF6825"/>
    <property type="match status" value="1"/>
</dbReference>
<feature type="region of interest" description="Disordered" evidence="1">
    <location>
        <begin position="46"/>
        <end position="69"/>
    </location>
</feature>
<name>A0A0E0DG46_9ORYZ</name>
<dbReference type="STRING" id="40149.A0A0E0DG46"/>
<dbReference type="AlphaFoldDB" id="A0A0E0DG46"/>
<proteinExistence type="predicted"/>
<evidence type="ECO:0000256" key="1">
    <source>
        <dbReference type="SAM" id="MobiDB-lite"/>
    </source>
</evidence>
<dbReference type="eggNOG" id="ENOG502S46M">
    <property type="taxonomic scope" value="Eukaryota"/>
</dbReference>
<dbReference type="InterPro" id="IPR040003">
    <property type="entry name" value="PG18-like"/>
</dbReference>
<feature type="compositionally biased region" description="Gly residues" evidence="1">
    <location>
        <begin position="231"/>
        <end position="242"/>
    </location>
</feature>
<dbReference type="HOGENOM" id="CLU_100382_0_0_1"/>
<feature type="compositionally biased region" description="Pro residues" evidence="1">
    <location>
        <begin position="155"/>
        <end position="165"/>
    </location>
</feature>
<accession>A0A0E0DG46</accession>
<reference evidence="2" key="2">
    <citation type="submission" date="2018-05" db="EMBL/GenBank/DDBJ databases">
        <title>OmerRS3 (Oryza meridionalis Reference Sequence Version 3).</title>
        <authorList>
            <person name="Zhang J."/>
            <person name="Kudrna D."/>
            <person name="Lee S."/>
            <person name="Talag J."/>
            <person name="Welchert J."/>
            <person name="Wing R.A."/>
        </authorList>
    </citation>
    <scope>NUCLEOTIDE SEQUENCE [LARGE SCALE GENOMIC DNA]</scope>
    <source>
        <strain evidence="2">cv. OR44</strain>
    </source>
</reference>
<evidence type="ECO:0000313" key="3">
    <source>
        <dbReference type="Proteomes" id="UP000008021"/>
    </source>
</evidence>
<feature type="compositionally biased region" description="Gly residues" evidence="1">
    <location>
        <begin position="50"/>
        <end position="59"/>
    </location>
</feature>
<sequence>MAPLPPPAAAAASPTCWVSFHAPGPRGRSASFPAAPCSARRFSRFVARSSGGGGGGGTNPGPKPGDDESKAVLDAFFLGKAFAEALTEKVESVVGEVFSVVGQWQAEQQKQVQEFQEEVIQRAQKAKERAAMEVVDEKSPKTLREPSKTFVAPAPATPTPPPPTPTQEEYFQRMQTKWPKCSQPLMKYKQNHHLKIEIRVSLLSIRKLMHSAAPCFLSTGVRPRQSPGIPAGAGAGTGTGTA</sequence>
<dbReference type="PANTHER" id="PTHR35745:SF1">
    <property type="entry name" value="OS04G0513000 PROTEIN"/>
    <property type="match status" value="1"/>
</dbReference>
<dbReference type="GO" id="GO:0009535">
    <property type="term" value="C:chloroplast thylakoid membrane"/>
    <property type="evidence" value="ECO:0007669"/>
    <property type="project" value="TreeGrafter"/>
</dbReference>
<feature type="region of interest" description="Disordered" evidence="1">
    <location>
        <begin position="131"/>
        <end position="168"/>
    </location>
</feature>
<reference evidence="2" key="1">
    <citation type="submission" date="2015-04" db="UniProtKB">
        <authorList>
            <consortium name="EnsemblPlants"/>
        </authorList>
    </citation>
    <scope>IDENTIFICATION</scope>
</reference>
<protein>
    <submittedName>
        <fullName evidence="2">Uncharacterized protein</fullName>
    </submittedName>
</protein>